<name>A0A3G6J7F4_9CORY</name>
<evidence type="ECO:0000313" key="2">
    <source>
        <dbReference type="Proteomes" id="UP000269019"/>
    </source>
</evidence>
<accession>A0A3G6J7F4</accession>
<evidence type="ECO:0000313" key="1">
    <source>
        <dbReference type="EMBL" id="AZA14051.1"/>
    </source>
</evidence>
<sequence length="173" mass="19208">MDEQHKDIGVPIPSPTNHSGDPRWRWYDGQLLDSHHTAVAWLREGVLHVGDHRLLVQWYSGGWRLCMRATTATGQVLTIRPVWWRPHTYIAHCHPQRYVIRHVSRQQQVVVRGEVGEIFALDVADDATCLISLGVGAEVTADPHFVLLVVCAATLVGAHTSSTPCTPVVGDEA</sequence>
<reference evidence="1 2" key="1">
    <citation type="submission" date="2018-11" db="EMBL/GenBank/DDBJ databases">
        <authorList>
            <person name="Kleinhagauer T."/>
            <person name="Glaeser S.P."/>
            <person name="Spergser J."/>
            <person name="Ruckert C."/>
            <person name="Kaempfer P."/>
            <person name="Busse H.-J."/>
        </authorList>
    </citation>
    <scope>NUCLEOTIDE SEQUENCE [LARGE SCALE GENOMIC DNA]</scope>
    <source>
        <strain evidence="1 2">200CH</strain>
    </source>
</reference>
<dbReference type="OrthoDB" id="128799at2"/>
<dbReference type="KEGG" id="ccho:CCHOA_08310"/>
<dbReference type="AlphaFoldDB" id="A0A3G6J7F4"/>
<keyword evidence="2" id="KW-1185">Reference proteome</keyword>
<proteinExistence type="predicted"/>
<dbReference type="EMBL" id="CP033896">
    <property type="protein sequence ID" value="AZA14051.1"/>
    <property type="molecule type" value="Genomic_DNA"/>
</dbReference>
<dbReference type="Proteomes" id="UP000269019">
    <property type="component" value="Chromosome"/>
</dbReference>
<gene>
    <name evidence="1" type="ORF">CCHOA_08310</name>
</gene>
<protein>
    <submittedName>
        <fullName evidence="1">Uncharacterized protein</fullName>
    </submittedName>
</protein>
<dbReference type="RefSeq" id="WP_123928943.1">
    <property type="nucleotide sequence ID" value="NZ_CP033896.1"/>
</dbReference>
<organism evidence="1 2">
    <name type="scientific">Corynebacterium choanae</name>
    <dbReference type="NCBI Taxonomy" id="1862358"/>
    <lineage>
        <taxon>Bacteria</taxon>
        <taxon>Bacillati</taxon>
        <taxon>Actinomycetota</taxon>
        <taxon>Actinomycetes</taxon>
        <taxon>Mycobacteriales</taxon>
        <taxon>Corynebacteriaceae</taxon>
        <taxon>Corynebacterium</taxon>
    </lineage>
</organism>